<dbReference type="PANTHER" id="PTHR24410:SF48">
    <property type="entry name" value="BTB DOMAIN-CONTAINING PROTEIN"/>
    <property type="match status" value="1"/>
</dbReference>
<dbReference type="Gene3D" id="1.25.40.420">
    <property type="match status" value="1"/>
</dbReference>
<dbReference type="Proteomes" id="UP000887568">
    <property type="component" value="Unplaced"/>
</dbReference>
<dbReference type="RefSeq" id="XP_038065078.1">
    <property type="nucleotide sequence ID" value="XM_038209150.1"/>
</dbReference>
<dbReference type="SMART" id="SM00225">
    <property type="entry name" value="BTB"/>
    <property type="match status" value="1"/>
</dbReference>
<sequence>MSSGTEMEWHQEVIIKAPKSDDEDCEPSQKSCRKLGALSHHIQKFMNQPELSDVALRFAGKQYRSHRLILGAWSGIFEDKLAKAPRMGTAGGEPGQPFLLDLDEDGFAPTSGSNSGSAEDTDAAFQQFLKFLYSGKAEPTQGTVKVVLSLAQGYKIKPLQEMCERFIGKDIGQHNIDSALEWLGEAEAKDLGFLKESCLKVLRSYVQYIPDVAWQALRLDQLVSIIESSEVVVEDEYCLFLKIEAWIKSKQVTDENLWATLEVILPHIRFSNMTIWQLQQFSKSRLGQQISQKRPEIVTEALQVRALASEEVDFSEVSEIQFVPPRLYLKFVPPGGRLSSIKEAKKDIFTRARVNHTLSNYSDRRAQVWRSNPQNRNVHRNAADETWEVNIMSRQENVGKLWRVQVLLTPKWDHIGKEYRIVLYIKSKEDTTNPIIITHSGTVEKGTKRATADGIVLIGPYILEEKPDYIYSREVVFIN</sequence>
<dbReference type="OMA" id="CEYAFHE"/>
<dbReference type="Pfam" id="PF00651">
    <property type="entry name" value="BTB"/>
    <property type="match status" value="1"/>
</dbReference>
<dbReference type="AlphaFoldDB" id="A0A914AN95"/>
<dbReference type="GeneID" id="119735451"/>
<reference evidence="2" key="1">
    <citation type="submission" date="2022-11" db="UniProtKB">
        <authorList>
            <consortium name="EnsemblMetazoa"/>
        </authorList>
    </citation>
    <scope>IDENTIFICATION</scope>
</reference>
<dbReference type="PANTHER" id="PTHR24410">
    <property type="entry name" value="HL07962P-RELATED"/>
    <property type="match status" value="1"/>
</dbReference>
<dbReference type="Gene3D" id="3.30.710.10">
    <property type="entry name" value="Potassium Channel Kv1.1, Chain A"/>
    <property type="match status" value="1"/>
</dbReference>
<keyword evidence="3" id="KW-1185">Reference proteome</keyword>
<protein>
    <recommendedName>
        <fullName evidence="1">BTB domain-containing protein</fullName>
    </recommendedName>
</protein>
<dbReference type="SUPFAM" id="SSF54695">
    <property type="entry name" value="POZ domain"/>
    <property type="match status" value="1"/>
</dbReference>
<name>A0A914AN95_PATMI</name>
<organism evidence="2 3">
    <name type="scientific">Patiria miniata</name>
    <name type="common">Bat star</name>
    <name type="synonym">Asterina miniata</name>
    <dbReference type="NCBI Taxonomy" id="46514"/>
    <lineage>
        <taxon>Eukaryota</taxon>
        <taxon>Metazoa</taxon>
        <taxon>Echinodermata</taxon>
        <taxon>Eleutherozoa</taxon>
        <taxon>Asterozoa</taxon>
        <taxon>Asteroidea</taxon>
        <taxon>Valvatacea</taxon>
        <taxon>Valvatida</taxon>
        <taxon>Asterinidae</taxon>
        <taxon>Patiria</taxon>
    </lineage>
</organism>
<dbReference type="InterPro" id="IPR011705">
    <property type="entry name" value="BACK"/>
</dbReference>
<proteinExistence type="predicted"/>
<dbReference type="SMART" id="SM00875">
    <property type="entry name" value="BACK"/>
    <property type="match status" value="1"/>
</dbReference>
<dbReference type="EnsemblMetazoa" id="XM_038209150.1">
    <property type="protein sequence ID" value="XP_038065078.1"/>
    <property type="gene ID" value="LOC119735451"/>
</dbReference>
<accession>A0A914AN95</accession>
<dbReference type="InterPro" id="IPR051481">
    <property type="entry name" value="BTB-POZ/Galectin-3-binding"/>
</dbReference>
<dbReference type="PROSITE" id="PS50097">
    <property type="entry name" value="BTB"/>
    <property type="match status" value="1"/>
</dbReference>
<evidence type="ECO:0000313" key="2">
    <source>
        <dbReference type="EnsemblMetazoa" id="XP_038065078.1"/>
    </source>
</evidence>
<dbReference type="InterPro" id="IPR000210">
    <property type="entry name" value="BTB/POZ_dom"/>
</dbReference>
<dbReference type="Pfam" id="PF07707">
    <property type="entry name" value="BACK"/>
    <property type="match status" value="1"/>
</dbReference>
<evidence type="ECO:0000313" key="3">
    <source>
        <dbReference type="Proteomes" id="UP000887568"/>
    </source>
</evidence>
<dbReference type="OrthoDB" id="2359033at2759"/>
<dbReference type="InterPro" id="IPR011333">
    <property type="entry name" value="SKP1/BTB/POZ_sf"/>
</dbReference>
<evidence type="ECO:0000259" key="1">
    <source>
        <dbReference type="PROSITE" id="PS50097"/>
    </source>
</evidence>
<feature type="domain" description="BTB" evidence="1">
    <location>
        <begin position="52"/>
        <end position="141"/>
    </location>
</feature>